<protein>
    <submittedName>
        <fullName evidence="3">Flagellar brake protein</fullName>
    </submittedName>
</protein>
<evidence type="ECO:0000259" key="2">
    <source>
        <dbReference type="Pfam" id="PF12945"/>
    </source>
</evidence>
<accession>A0ABW2V2T2</accession>
<dbReference type="Pfam" id="PF12945">
    <property type="entry name" value="PilZNR"/>
    <property type="match status" value="1"/>
</dbReference>
<gene>
    <name evidence="3" type="ORF">ACFQWB_10915</name>
</gene>
<dbReference type="EMBL" id="JBHTGQ010000023">
    <property type="protein sequence ID" value="MFC7750434.1"/>
    <property type="molecule type" value="Genomic_DNA"/>
</dbReference>
<name>A0ABW2V2T2_9BACL</name>
<evidence type="ECO:0000313" key="3">
    <source>
        <dbReference type="EMBL" id="MFC7750434.1"/>
    </source>
</evidence>
<dbReference type="InterPro" id="IPR009926">
    <property type="entry name" value="T3SS_YcgR_PilZN"/>
</dbReference>
<keyword evidence="3" id="KW-0966">Cell projection</keyword>
<feature type="domain" description="Type III secretion system flagellar brake protein YcgR PilZN" evidence="2">
    <location>
        <begin position="15"/>
        <end position="93"/>
    </location>
</feature>
<dbReference type="InterPro" id="IPR009875">
    <property type="entry name" value="PilZ_domain"/>
</dbReference>
<sequence>MLPRINQMLYMTVQTIDPEMEAEEFKARICDVRDNNIYIEVPISTRTGQVRRLYAGDVVSVYYLEEGGVKHYFQTSVIGHHHDVLRQVILRAPEPSAVTRVQRRSFLRVPAMTDVAIKLNNQFKFVALTEDVGGGGISFRCEQRVPIAVNHEVEGCLLVPYRNGTLEHAFFKAVVVRIKPLENERQLVMLHFSDIRDAERQKVIRFCFERQLENRKA</sequence>
<proteinExistence type="predicted"/>
<dbReference type="Pfam" id="PF07238">
    <property type="entry name" value="PilZ"/>
    <property type="match status" value="1"/>
</dbReference>
<dbReference type="Proteomes" id="UP001596528">
    <property type="component" value="Unassembled WGS sequence"/>
</dbReference>
<organism evidence="3 4">
    <name type="scientific">Paenibacillus thermoaerophilus</name>
    <dbReference type="NCBI Taxonomy" id="1215385"/>
    <lineage>
        <taxon>Bacteria</taxon>
        <taxon>Bacillati</taxon>
        <taxon>Bacillota</taxon>
        <taxon>Bacilli</taxon>
        <taxon>Bacillales</taxon>
        <taxon>Paenibacillaceae</taxon>
        <taxon>Paenibacillus</taxon>
    </lineage>
</organism>
<dbReference type="Gene3D" id="2.40.10.220">
    <property type="entry name" value="predicted glycosyltransferase like domains"/>
    <property type="match status" value="1"/>
</dbReference>
<keyword evidence="4" id="KW-1185">Reference proteome</keyword>
<feature type="domain" description="PilZ" evidence="1">
    <location>
        <begin position="102"/>
        <end position="209"/>
    </location>
</feature>
<dbReference type="RefSeq" id="WP_211346280.1">
    <property type="nucleotide sequence ID" value="NZ_JBHTGQ010000023.1"/>
</dbReference>
<evidence type="ECO:0000313" key="4">
    <source>
        <dbReference type="Proteomes" id="UP001596528"/>
    </source>
</evidence>
<keyword evidence="3" id="KW-0282">Flagellum</keyword>
<keyword evidence="3" id="KW-0969">Cilium</keyword>
<evidence type="ECO:0000259" key="1">
    <source>
        <dbReference type="Pfam" id="PF07238"/>
    </source>
</evidence>
<comment type="caution">
    <text evidence="3">The sequence shown here is derived from an EMBL/GenBank/DDBJ whole genome shotgun (WGS) entry which is preliminary data.</text>
</comment>
<reference evidence="4" key="1">
    <citation type="journal article" date="2019" name="Int. J. Syst. Evol. Microbiol.">
        <title>The Global Catalogue of Microorganisms (GCM) 10K type strain sequencing project: providing services to taxonomists for standard genome sequencing and annotation.</title>
        <authorList>
            <consortium name="The Broad Institute Genomics Platform"/>
            <consortium name="The Broad Institute Genome Sequencing Center for Infectious Disease"/>
            <person name="Wu L."/>
            <person name="Ma J."/>
        </authorList>
    </citation>
    <scope>NUCLEOTIDE SEQUENCE [LARGE SCALE GENOMIC DNA]</scope>
    <source>
        <strain evidence="4">JCM 18657</strain>
    </source>
</reference>